<evidence type="ECO:0000256" key="2">
    <source>
        <dbReference type="ARBA" id="ARBA00022553"/>
    </source>
</evidence>
<organism evidence="9 10">
    <name type="scientific">Apatococcus fuscideae</name>
    <dbReference type="NCBI Taxonomy" id="2026836"/>
    <lineage>
        <taxon>Eukaryota</taxon>
        <taxon>Viridiplantae</taxon>
        <taxon>Chlorophyta</taxon>
        <taxon>core chlorophytes</taxon>
        <taxon>Trebouxiophyceae</taxon>
        <taxon>Chlorellales</taxon>
        <taxon>Chlorellaceae</taxon>
        <taxon>Apatococcus</taxon>
    </lineage>
</organism>
<dbReference type="InterPro" id="IPR020841">
    <property type="entry name" value="PKS_Beta-ketoAc_synthase_dom"/>
</dbReference>
<feature type="domain" description="Carrier" evidence="7">
    <location>
        <begin position="1346"/>
        <end position="1424"/>
    </location>
</feature>
<dbReference type="Pfam" id="PF00107">
    <property type="entry name" value="ADH_zinc_N"/>
    <property type="match status" value="1"/>
</dbReference>
<evidence type="ECO:0000256" key="4">
    <source>
        <dbReference type="ARBA" id="ARBA00023268"/>
    </source>
</evidence>
<dbReference type="Gene3D" id="1.10.1200.10">
    <property type="entry name" value="ACP-like"/>
    <property type="match status" value="3"/>
</dbReference>
<dbReference type="EMBL" id="JALJOV010000421">
    <property type="protein sequence ID" value="KAK9863861.1"/>
    <property type="molecule type" value="Genomic_DNA"/>
</dbReference>
<keyword evidence="6" id="KW-1133">Transmembrane helix</keyword>
<dbReference type="PROSITE" id="PS50075">
    <property type="entry name" value="CARRIER"/>
    <property type="match status" value="2"/>
</dbReference>
<name>A0AAW1T266_9CHLO</name>
<evidence type="ECO:0000259" key="7">
    <source>
        <dbReference type="PROSITE" id="PS50075"/>
    </source>
</evidence>
<dbReference type="Pfam" id="PF00109">
    <property type="entry name" value="ketoacyl-synt"/>
    <property type="match status" value="2"/>
</dbReference>
<dbReference type="InterPro" id="IPR029058">
    <property type="entry name" value="AB_hydrolase_fold"/>
</dbReference>
<keyword evidence="6" id="KW-0812">Transmembrane</keyword>
<dbReference type="CDD" id="cd00833">
    <property type="entry name" value="PKS"/>
    <property type="match status" value="2"/>
</dbReference>
<dbReference type="Pfam" id="PF00550">
    <property type="entry name" value="PP-binding"/>
    <property type="match status" value="1"/>
</dbReference>
<gene>
    <name evidence="9" type="ORF">WJX84_009188</name>
</gene>
<evidence type="ECO:0000313" key="10">
    <source>
        <dbReference type="Proteomes" id="UP001485043"/>
    </source>
</evidence>
<dbReference type="SUPFAM" id="SSF47336">
    <property type="entry name" value="ACP-like"/>
    <property type="match status" value="3"/>
</dbReference>
<keyword evidence="4" id="KW-0511">Multifunctional enzyme</keyword>
<evidence type="ECO:0000256" key="1">
    <source>
        <dbReference type="ARBA" id="ARBA00022450"/>
    </source>
</evidence>
<evidence type="ECO:0000256" key="3">
    <source>
        <dbReference type="ARBA" id="ARBA00022679"/>
    </source>
</evidence>
<dbReference type="SMART" id="SM00825">
    <property type="entry name" value="PKS_KS"/>
    <property type="match status" value="1"/>
</dbReference>
<keyword evidence="1" id="KW-0596">Phosphopantetheine</keyword>
<dbReference type="InterPro" id="IPR016039">
    <property type="entry name" value="Thiolase-like"/>
</dbReference>
<dbReference type="GO" id="GO:0004312">
    <property type="term" value="F:fatty acid synthase activity"/>
    <property type="evidence" value="ECO:0007669"/>
    <property type="project" value="TreeGrafter"/>
</dbReference>
<feature type="compositionally biased region" description="Low complexity" evidence="5">
    <location>
        <begin position="617"/>
        <end position="630"/>
    </location>
</feature>
<dbReference type="PROSITE" id="PS52004">
    <property type="entry name" value="KS3_2"/>
    <property type="match status" value="1"/>
</dbReference>
<protein>
    <submittedName>
        <fullName evidence="9">Uncharacterized protein</fullName>
    </submittedName>
</protein>
<keyword evidence="10" id="KW-1185">Reference proteome</keyword>
<evidence type="ECO:0000256" key="5">
    <source>
        <dbReference type="SAM" id="MobiDB-lite"/>
    </source>
</evidence>
<dbReference type="SUPFAM" id="SSF51735">
    <property type="entry name" value="NAD(P)-binding Rossmann-fold domains"/>
    <property type="match status" value="1"/>
</dbReference>
<dbReference type="InterPro" id="IPR020806">
    <property type="entry name" value="PKS_PP-bd"/>
</dbReference>
<dbReference type="InterPro" id="IPR036291">
    <property type="entry name" value="NAD(P)-bd_dom_sf"/>
</dbReference>
<feature type="region of interest" description="Disordered" evidence="5">
    <location>
        <begin position="603"/>
        <end position="638"/>
    </location>
</feature>
<dbReference type="SUPFAM" id="SSF53901">
    <property type="entry name" value="Thiolase-like"/>
    <property type="match status" value="3"/>
</dbReference>
<dbReference type="SMART" id="SM00823">
    <property type="entry name" value="PKS_PP"/>
    <property type="match status" value="3"/>
</dbReference>
<sequence length="2129" mass="220960">CITADAAIRQAMKCSSRERVLLHAAAGGVGLAAMQVLQSRGCIPIATAGSPSKRAAVRRLGCHHALNSRDASFAEGVAMLGGASALLNSMTTPGLIAASLSGLCRGARMTEIGKRDIWSPQRIAQERPDISYCLLAIDFFPPEALQASLSTGLAALSGVLSSSGMTPPVLTAVPFEWPTFLQRLGASTPEVFMEMASQIGSNKSGLDSLGAVELRNTLESVSGLQLPGTLVFDYPSTSGPAPARFGGFLCGIEAFDAKCFGVADGECYLMDPQQRLLLELSHEALLAVGRNHSNYSTQFDSRTCIAVGIASAEYNNHVVANHSPGESSYSATGASLSVASGRLAYTFGFKGATFSVDTACSSSLVGTHFVRSNLQMGTSTAALACGVGLILSPTSTAMFQKAGMLAPDGRCKTLDSSADGYVRSEAAGAMILGLLDGQHLPILSGYPLGSGDDHPLSTPQAVMMVAGSAVNQDGRSSGLTAPHGPSQQDVIRAALASSSKQGLQQRSAPEASGAVLGAVIPAPLGPFHQSSCSRLSAAKGASSGLWSMALLEDPLDFSEAAGCLSAEAQLVHAPAHGSMCHVQGLDLRPVVPVRTYGLAPTTALQTPRTPRTPSAVGTPRTPGIPGTPRTPAFPQTPRTPSFVDQPLALTTMTHLSDPLLSALPSTMDAARPPIRLAALTETVQGVVAGVLGECPAMDAPLMAAGLDSLGATELQQGINQALDLELPATLAFDYPTMEAICSAAWERIQGSTGLVVPQQSIAQDMSRDGAKMLTALWGSAGHDMRIHRECSGDSVIPVPLARWDPSVTILGAPNGSQASLASLRDASHGTPGNGGRQAATAMGVYVGVGSADYEALSRQVGVPLSAFSFSAASSSVASGRISHAFGFRGPTASIDTACSASLVATHMACGDFRDGAADGAIVAGVLLCLNGMPMTRKQRSRSPPGVGRFETKAAPLALIVATAVNTNGRSSALTAPHGPSQQSLMVAALQRGRVAPAAISGLQMHANGTPLGDPIEVAAVSAILGQVPGRSPLALATIKGFTGHQEAASGVANLLAATITASMARMPAALHLRTLNPLVAGALAGQPTRIARGGPAGMAAPIAGSTGSMQMGVNAFGAQGTNAHAIIAAGAASAVARPSATALLGGLQIKRCWITPPMQALLHRSIPAATGSAVMACFQSNLGTAAHADLWAVMINTSNPHASASPARSNHRQFPVLLPSVGACSAFAAMHQLHPGDADGCGTMALSAVTMAAANIADGSRSPGVGALMTLADSSWLAGCAYPLGPVQEERYAVDIYSAGLQANGLQLGPVTASLQVPMATDMALTAVTAQPEAPMDLVAHPLMSMPAPDRVKHIEAQVAQEVHGLMGVVPDREEPLMAAGLDSRGGFELRRALAEALSIQLPVTLLYDYQSVTAITAFIAEEPTGPFLLGGHSYGGAVAMEIAMVLESWGHTIGLVLVMDTPRPEQIRPLQPHAVAADESDVMELVEMVLGALGSDALGLGEGMAHPARSEEWQALSAEERMEFFAPIWRIMRDDNMTAAQVREQVEQVALAVKIGSEVSDLRHHTYLAPCLQTGKVVYFRAETAGACTYFDDRPDGPMPHGHTWRDLCSALEVVDVPGDHFSLLRQSPEDMQVMVRALQAALGPFGWQQLEQMASSAIRPAAENGMGGGEDLETYLEKMGVENVALRRRVAEGVAMPMQASLPKPAALTVKAEELGAGLPGKDGTLRPILLLCDAASFSMHDALFRAFAEGPRHCFMLQLPNTVVLEEAGTAAALVDQHYMPALKAHGWAAEGCIVAAAAIQPATGASVPAATRRPGLIVPIPAGSGRHRQLQKRNQDSNSMASGPLEEWVNVGSIPEWAQSMGSRLPAWVMHDERGVIGLQMQQLASTLLMPCYGVVMPAETQQVPDLQHLALQYAAEIVSLQPTGPHLLIGSGLGSSLVATAVAHALTTVGHKPLLVLINAPAELVSQAAMHDLAWNALYHLIRDMGSFNGSLGDLMAILRQSSSASQQLQLLIRYKPAEVAADAWDTAIYGALARARELRRLGQEMRGSAEQAFFAQVTAAVAQQGSMPGQSQRLLMTPTPGSAAAFTRPNGLLGVLSLFTGAEHGTDAAAANVAHMLQSLMWL</sequence>
<dbReference type="SUPFAM" id="SSF53474">
    <property type="entry name" value="alpha/beta-Hydrolases"/>
    <property type="match status" value="2"/>
</dbReference>
<dbReference type="InterPro" id="IPR036736">
    <property type="entry name" value="ACP-like_sf"/>
</dbReference>
<feature type="transmembrane region" description="Helical" evidence="6">
    <location>
        <begin position="20"/>
        <end position="37"/>
    </location>
</feature>
<keyword evidence="6" id="KW-0472">Membrane</keyword>
<dbReference type="InterPro" id="IPR014031">
    <property type="entry name" value="Ketoacyl_synth_C"/>
</dbReference>
<dbReference type="Gene3D" id="3.90.180.10">
    <property type="entry name" value="Medium-chain alcohol dehydrogenases, catalytic domain"/>
    <property type="match status" value="1"/>
</dbReference>
<comment type="caution">
    <text evidence="9">The sequence shown here is derived from an EMBL/GenBank/DDBJ whole genome shotgun (WGS) entry which is preliminary data.</text>
</comment>
<dbReference type="InterPro" id="IPR009081">
    <property type="entry name" value="PP-bd_ACP"/>
</dbReference>
<dbReference type="SMART" id="SM00829">
    <property type="entry name" value="PKS_ER"/>
    <property type="match status" value="1"/>
</dbReference>
<dbReference type="Gene3D" id="3.40.47.10">
    <property type="match status" value="3"/>
</dbReference>
<proteinExistence type="predicted"/>
<dbReference type="GO" id="GO:0031177">
    <property type="term" value="F:phosphopantetheine binding"/>
    <property type="evidence" value="ECO:0007669"/>
    <property type="project" value="InterPro"/>
</dbReference>
<feature type="compositionally biased region" description="Polar residues" evidence="5">
    <location>
        <begin position="603"/>
        <end position="612"/>
    </location>
</feature>
<evidence type="ECO:0000313" key="9">
    <source>
        <dbReference type="EMBL" id="KAK9863861.1"/>
    </source>
</evidence>
<dbReference type="InterPro" id="IPR020843">
    <property type="entry name" value="ER"/>
</dbReference>
<feature type="non-terminal residue" evidence="9">
    <location>
        <position position="1"/>
    </location>
</feature>
<dbReference type="Pfam" id="PF00975">
    <property type="entry name" value="Thioesterase"/>
    <property type="match status" value="2"/>
</dbReference>
<dbReference type="InterPro" id="IPR050091">
    <property type="entry name" value="PKS_NRPS_Biosynth_Enz"/>
</dbReference>
<keyword evidence="3" id="KW-0808">Transferase</keyword>
<dbReference type="Pfam" id="PF02801">
    <property type="entry name" value="Ketoacyl-synt_C"/>
    <property type="match status" value="1"/>
</dbReference>
<dbReference type="Gene3D" id="3.40.50.720">
    <property type="entry name" value="NAD(P)-binding Rossmann-like Domain"/>
    <property type="match status" value="1"/>
</dbReference>
<dbReference type="GO" id="GO:0006633">
    <property type="term" value="P:fatty acid biosynthetic process"/>
    <property type="evidence" value="ECO:0007669"/>
    <property type="project" value="TreeGrafter"/>
</dbReference>
<feature type="domain" description="Carrier" evidence="7">
    <location>
        <begin position="674"/>
        <end position="748"/>
    </location>
</feature>
<dbReference type="Gene3D" id="3.40.50.1820">
    <property type="entry name" value="alpha/beta hydrolase"/>
    <property type="match status" value="2"/>
</dbReference>
<dbReference type="GO" id="GO:0016491">
    <property type="term" value="F:oxidoreductase activity"/>
    <property type="evidence" value="ECO:0007669"/>
    <property type="project" value="InterPro"/>
</dbReference>
<dbReference type="PANTHER" id="PTHR43775">
    <property type="entry name" value="FATTY ACID SYNTHASE"/>
    <property type="match status" value="1"/>
</dbReference>
<dbReference type="PANTHER" id="PTHR43775:SF37">
    <property type="entry name" value="SI:DKEY-61P9.11"/>
    <property type="match status" value="1"/>
</dbReference>
<evidence type="ECO:0000259" key="8">
    <source>
        <dbReference type="PROSITE" id="PS52004"/>
    </source>
</evidence>
<evidence type="ECO:0000256" key="6">
    <source>
        <dbReference type="SAM" id="Phobius"/>
    </source>
</evidence>
<dbReference type="Proteomes" id="UP001485043">
    <property type="component" value="Unassembled WGS sequence"/>
</dbReference>
<dbReference type="InterPro" id="IPR001031">
    <property type="entry name" value="Thioesterase"/>
</dbReference>
<feature type="domain" description="Ketosynthase family 3 (KS3)" evidence="8">
    <location>
        <begin position="187"/>
        <end position="1129"/>
    </location>
</feature>
<dbReference type="InterPro" id="IPR013149">
    <property type="entry name" value="ADH-like_C"/>
</dbReference>
<reference evidence="9 10" key="1">
    <citation type="journal article" date="2024" name="Nat. Commun.">
        <title>Phylogenomics reveals the evolutionary origins of lichenization in chlorophyte algae.</title>
        <authorList>
            <person name="Puginier C."/>
            <person name="Libourel C."/>
            <person name="Otte J."/>
            <person name="Skaloud P."/>
            <person name="Haon M."/>
            <person name="Grisel S."/>
            <person name="Petersen M."/>
            <person name="Berrin J.G."/>
            <person name="Delaux P.M."/>
            <person name="Dal Grande F."/>
            <person name="Keller J."/>
        </authorList>
    </citation>
    <scope>NUCLEOTIDE SEQUENCE [LARGE SCALE GENOMIC DNA]</scope>
    <source>
        <strain evidence="9 10">SAG 2523</strain>
    </source>
</reference>
<keyword evidence="2" id="KW-0597">Phosphoprotein</keyword>
<dbReference type="InterPro" id="IPR014030">
    <property type="entry name" value="Ketoacyl_synth_N"/>
</dbReference>
<accession>A0AAW1T266</accession>